<dbReference type="EMBL" id="JBHUER010000011">
    <property type="protein sequence ID" value="MFD1704862.1"/>
    <property type="molecule type" value="Genomic_DNA"/>
</dbReference>
<feature type="transmembrane region" description="Helical" evidence="2">
    <location>
        <begin position="72"/>
        <end position="96"/>
    </location>
</feature>
<proteinExistence type="predicted"/>
<dbReference type="Proteomes" id="UP001597308">
    <property type="component" value="Unassembled WGS sequence"/>
</dbReference>
<evidence type="ECO:0000256" key="2">
    <source>
        <dbReference type="SAM" id="Phobius"/>
    </source>
</evidence>
<sequence length="135" mass="14018">MDDVDLSDVADALRDWPDGPAPGRGPLRRIVDWATALAGAAFGTFWGFGTLFGAVGPRQPGYGLAEDVLTPIIVGAVLTALLLVIHAVLASAANALDRIFFTTRRPGAERPRAGASPPSGGGTPLRPRGHADEHT</sequence>
<evidence type="ECO:0000256" key="1">
    <source>
        <dbReference type="SAM" id="MobiDB-lite"/>
    </source>
</evidence>
<dbReference type="RefSeq" id="WP_378800920.1">
    <property type="nucleotide sequence ID" value="NZ_JBHUER010000011.1"/>
</dbReference>
<reference evidence="4" key="1">
    <citation type="journal article" date="2019" name="Int. J. Syst. Evol. Microbiol.">
        <title>The Global Catalogue of Microorganisms (GCM) 10K type strain sequencing project: providing services to taxonomists for standard genome sequencing and annotation.</title>
        <authorList>
            <consortium name="The Broad Institute Genomics Platform"/>
            <consortium name="The Broad Institute Genome Sequencing Center for Infectious Disease"/>
            <person name="Wu L."/>
            <person name="Ma J."/>
        </authorList>
    </citation>
    <scope>NUCLEOTIDE SEQUENCE [LARGE SCALE GENOMIC DNA]</scope>
    <source>
        <strain evidence="4">KCTC 23707</strain>
    </source>
</reference>
<organism evidence="3 4">
    <name type="scientific">Methylopila henanensis</name>
    <dbReference type="NCBI Taxonomy" id="873516"/>
    <lineage>
        <taxon>Bacteria</taxon>
        <taxon>Pseudomonadati</taxon>
        <taxon>Pseudomonadota</taxon>
        <taxon>Alphaproteobacteria</taxon>
        <taxon>Hyphomicrobiales</taxon>
        <taxon>Methylopilaceae</taxon>
        <taxon>Methylopila</taxon>
    </lineage>
</organism>
<gene>
    <name evidence="3" type="ORF">ACFSCV_17790</name>
</gene>
<feature type="transmembrane region" description="Helical" evidence="2">
    <location>
        <begin position="30"/>
        <end position="52"/>
    </location>
</feature>
<name>A0ABW4KD03_9HYPH</name>
<evidence type="ECO:0000313" key="3">
    <source>
        <dbReference type="EMBL" id="MFD1704862.1"/>
    </source>
</evidence>
<evidence type="ECO:0000313" key="4">
    <source>
        <dbReference type="Proteomes" id="UP001597308"/>
    </source>
</evidence>
<keyword evidence="2" id="KW-0812">Transmembrane</keyword>
<comment type="caution">
    <text evidence="3">The sequence shown here is derived from an EMBL/GenBank/DDBJ whole genome shotgun (WGS) entry which is preliminary data.</text>
</comment>
<accession>A0ABW4KD03</accession>
<keyword evidence="2" id="KW-1133">Transmembrane helix</keyword>
<protein>
    <submittedName>
        <fullName evidence="3">Uncharacterized protein</fullName>
    </submittedName>
</protein>
<feature type="region of interest" description="Disordered" evidence="1">
    <location>
        <begin position="106"/>
        <end position="135"/>
    </location>
</feature>
<keyword evidence="4" id="KW-1185">Reference proteome</keyword>
<keyword evidence="2" id="KW-0472">Membrane</keyword>